<feature type="region of interest" description="Disordered" evidence="5">
    <location>
        <begin position="208"/>
        <end position="238"/>
    </location>
</feature>
<feature type="region of interest" description="Disordered" evidence="5">
    <location>
        <begin position="19"/>
        <end position="45"/>
    </location>
</feature>
<dbReference type="InterPro" id="IPR004018">
    <property type="entry name" value="RPEL_repeat"/>
</dbReference>
<dbReference type="EMBL" id="GIIL01006126">
    <property type="protein sequence ID" value="NOV49852.1"/>
    <property type="molecule type" value="Transcribed_RNA"/>
</dbReference>
<feature type="compositionally biased region" description="Basic and acidic residues" evidence="5">
    <location>
        <begin position="540"/>
        <end position="554"/>
    </location>
</feature>
<keyword evidence="2" id="KW-0677">Repeat</keyword>
<keyword evidence="3" id="KW-0009">Actin-binding</keyword>
<feature type="region of interest" description="Disordered" evidence="5">
    <location>
        <begin position="357"/>
        <end position="380"/>
    </location>
</feature>
<organism evidence="6">
    <name type="scientific">Xenopsylla cheopis</name>
    <name type="common">Oriental rat flea</name>
    <name type="synonym">Pulex cheopis</name>
    <dbReference type="NCBI Taxonomy" id="163159"/>
    <lineage>
        <taxon>Eukaryota</taxon>
        <taxon>Metazoa</taxon>
        <taxon>Ecdysozoa</taxon>
        <taxon>Arthropoda</taxon>
        <taxon>Hexapoda</taxon>
        <taxon>Insecta</taxon>
        <taxon>Pterygota</taxon>
        <taxon>Neoptera</taxon>
        <taxon>Endopterygota</taxon>
        <taxon>Siphonaptera</taxon>
        <taxon>Pulicidae</taxon>
        <taxon>Xenopsyllinae</taxon>
        <taxon>Xenopsylla</taxon>
    </lineage>
</organism>
<feature type="repeat" description="RPEL" evidence="4">
    <location>
        <begin position="605"/>
        <end position="630"/>
    </location>
</feature>
<feature type="compositionally biased region" description="Basic and acidic residues" evidence="5">
    <location>
        <begin position="457"/>
        <end position="477"/>
    </location>
</feature>
<evidence type="ECO:0000256" key="3">
    <source>
        <dbReference type="ARBA" id="ARBA00023203"/>
    </source>
</evidence>
<feature type="compositionally biased region" description="Low complexity" evidence="5">
    <location>
        <begin position="500"/>
        <end position="510"/>
    </location>
</feature>
<evidence type="ECO:0000256" key="4">
    <source>
        <dbReference type="PROSITE-ProRule" id="PRU00401"/>
    </source>
</evidence>
<dbReference type="GO" id="GO:0003779">
    <property type="term" value="F:actin binding"/>
    <property type="evidence" value="ECO:0007669"/>
    <property type="project" value="UniProtKB-KW"/>
</dbReference>
<dbReference type="PANTHER" id="PTHR12751">
    <property type="entry name" value="PHOSPHATASE AND ACTIN REGULATOR PHACTR"/>
    <property type="match status" value="1"/>
</dbReference>
<feature type="repeat" description="RPEL" evidence="4">
    <location>
        <begin position="681"/>
        <end position="706"/>
    </location>
</feature>
<feature type="repeat" description="RPEL" evidence="4">
    <location>
        <begin position="158"/>
        <end position="183"/>
    </location>
</feature>
<feature type="repeat" description="RPEL" evidence="4">
    <location>
        <begin position="643"/>
        <end position="668"/>
    </location>
</feature>
<dbReference type="Pfam" id="PF02755">
    <property type="entry name" value="RPEL"/>
    <property type="match status" value="4"/>
</dbReference>
<evidence type="ECO:0000313" key="6">
    <source>
        <dbReference type="EMBL" id="NOV49852.1"/>
    </source>
</evidence>
<proteinExistence type="inferred from homology"/>
<sequence>MSIRMSGVYFAPAITSPQSEKILNNSTGQEEQTDKTNGAQPTNNHKTVTILAPHRSNSLDYLNFEEKRQLIASSLSLSDILHCGPAAAAAAAKEVAASTVIGGKKQNGVAVRTNSLGGAGAWPPQLERKSKLSALGKLFKPWKWKRKKKSDKFEAASKSLERKISVRANREELVQKGILLPESPISPISEPGEQNSVQYASGAQLPAAVSSSQSAQQLSQQSTQQLPQSHSAHQLQVTQLQQQQAQQLHAHLQHQHKQLHAQLQQNLQFANANSSNNSEPKKDKTDGVNRVLSTSSEEQVNSTSTLPPPGGGNNLCSGSTVSGEPYVKPERPSTLAPAGKLNRRLICYHSEHFAEGAVVQPGPPGSTPPPVERHPHSSSGGMVLSELPEPPIPLSEIGPIPPPPMFSSPSPTAHHALHTAMPLDLSEYDYEDHDGVEQDMENVDSDSDEPTGGGYMRRMEPVIDTSRVDEIPAKEPKFNAVPLKSALKKKSSGPETPTSATPTQEQTPHTPHAHARTHITFNHTGSFNSRPVRFGGVSIENKENARPNPIREDSNGDNGGNDSDRDDSSDQGDGPVLYRTDWERDRDREPEDDKTRAAAKIARKESLSLKLALRPDRQELINRNILQIQSENERQESKEAIGARLIRRLSMRPTPEELVERNILKTQTPAEEKKQKEEKKRYLLRKLSFRPTVEELKEKKIIRFNDYIEVTQAHDYDRRADKPWTRLTPKDKAAIRKELNEFKSSEMAVHEDSRHLTRFHRP</sequence>
<dbReference type="PROSITE" id="PS51073">
    <property type="entry name" value="RPEL"/>
    <property type="match status" value="4"/>
</dbReference>
<dbReference type="Gene3D" id="6.10.140.2130">
    <property type="match status" value="3"/>
</dbReference>
<feature type="compositionally biased region" description="Basic and acidic residues" evidence="5">
    <location>
        <begin position="580"/>
        <end position="606"/>
    </location>
</feature>
<dbReference type="GO" id="GO:0030036">
    <property type="term" value="P:actin cytoskeleton organization"/>
    <property type="evidence" value="ECO:0007669"/>
    <property type="project" value="TreeGrafter"/>
</dbReference>
<evidence type="ECO:0000256" key="2">
    <source>
        <dbReference type="ARBA" id="ARBA00022737"/>
    </source>
</evidence>
<feature type="compositionally biased region" description="Acidic residues" evidence="5">
    <location>
        <begin position="439"/>
        <end position="449"/>
    </location>
</feature>
<accession>A0A6M2DUJ4</accession>
<feature type="region of interest" description="Disordered" evidence="5">
    <location>
        <begin position="272"/>
        <end position="335"/>
    </location>
</feature>
<evidence type="ECO:0000256" key="5">
    <source>
        <dbReference type="SAM" id="MobiDB-lite"/>
    </source>
</evidence>
<dbReference type="SMART" id="SM00707">
    <property type="entry name" value="RPEL"/>
    <property type="match status" value="4"/>
</dbReference>
<dbReference type="AlphaFoldDB" id="A0A6M2DUJ4"/>
<feature type="region of interest" description="Disordered" evidence="5">
    <location>
        <begin position="439"/>
        <end position="606"/>
    </location>
</feature>
<feature type="compositionally biased region" description="Polar residues" evidence="5">
    <location>
        <begin position="291"/>
        <end position="305"/>
    </location>
</feature>
<feature type="compositionally biased region" description="Pro residues" evidence="5">
    <location>
        <begin position="361"/>
        <end position="370"/>
    </location>
</feature>
<dbReference type="PANTHER" id="PTHR12751:SF18">
    <property type="entry name" value="PHOSPHATASE AND ACTIN REGULATOR 1"/>
    <property type="match status" value="1"/>
</dbReference>
<comment type="similarity">
    <text evidence="1">Belongs to the phosphatase and actin regulator family.</text>
</comment>
<name>A0A6M2DUJ4_XENCH</name>
<reference evidence="6" key="1">
    <citation type="submission" date="2020-03" db="EMBL/GenBank/DDBJ databases">
        <title>Transcriptomic Profiling of the Digestive Tract of the Rat Flea, Xenopsylla cheopis, Following Blood Feeding and Infection with Yersinia pestis.</title>
        <authorList>
            <person name="Bland D.M."/>
            <person name="Martens C.A."/>
            <person name="Virtaneva K."/>
            <person name="Kanakabandi K."/>
            <person name="Long D."/>
            <person name="Rosenke R."/>
            <person name="Saturday G.A."/>
            <person name="Hoyt F.H."/>
            <person name="Bruno D.P."/>
            <person name="Ribeiro J.M.C."/>
            <person name="Hinnebusch J."/>
        </authorList>
    </citation>
    <scope>NUCLEOTIDE SEQUENCE</scope>
</reference>
<protein>
    <submittedName>
        <fullName evidence="6">Putative phosphatase and actin regulator 2-like isoform x5</fullName>
    </submittedName>
</protein>
<evidence type="ECO:0000256" key="1">
    <source>
        <dbReference type="ARBA" id="ARBA00009795"/>
    </source>
</evidence>